<organism evidence="3 4">
    <name type="scientific">Halomonas huangheensis</name>
    <dbReference type="NCBI Taxonomy" id="1178482"/>
    <lineage>
        <taxon>Bacteria</taxon>
        <taxon>Pseudomonadati</taxon>
        <taxon>Pseudomonadota</taxon>
        <taxon>Gammaproteobacteria</taxon>
        <taxon>Oceanospirillales</taxon>
        <taxon>Halomonadaceae</taxon>
        <taxon>Halomonas</taxon>
    </lineage>
</organism>
<dbReference type="Pfam" id="PF01527">
    <property type="entry name" value="HTH_Tnp_1"/>
    <property type="match status" value="1"/>
</dbReference>
<dbReference type="GO" id="GO:0006313">
    <property type="term" value="P:DNA transposition"/>
    <property type="evidence" value="ECO:0007669"/>
    <property type="project" value="InterPro"/>
</dbReference>
<evidence type="ECO:0000256" key="2">
    <source>
        <dbReference type="SAM" id="MobiDB-lite"/>
    </source>
</evidence>
<dbReference type="GO" id="GO:0004803">
    <property type="term" value="F:transposase activity"/>
    <property type="evidence" value="ECO:0007669"/>
    <property type="project" value="InterPro"/>
</dbReference>
<evidence type="ECO:0008006" key="5">
    <source>
        <dbReference type="Google" id="ProtNLM"/>
    </source>
</evidence>
<proteinExistence type="inferred from homology"/>
<feature type="non-terminal residue" evidence="3">
    <location>
        <position position="1"/>
    </location>
</feature>
<reference evidence="3 4" key="1">
    <citation type="submission" date="2013-08" db="EMBL/GenBank/DDBJ databases">
        <title>draft genome of Halomonas huanghegensis, strain BJGMM-B45T.</title>
        <authorList>
            <person name="Miao C."/>
            <person name="Wan Y."/>
            <person name="Jin W."/>
        </authorList>
    </citation>
    <scope>NUCLEOTIDE SEQUENCE [LARGE SCALE GENOMIC DNA]</scope>
    <source>
        <strain evidence="3 4">BJGMM-B45</strain>
    </source>
</reference>
<comment type="caution">
    <text evidence="3">The sequence shown here is derived from an EMBL/GenBank/DDBJ whole genome shotgun (WGS) entry which is preliminary data.</text>
</comment>
<feature type="compositionally biased region" description="Basic and acidic residues" evidence="2">
    <location>
        <begin position="55"/>
        <end position="66"/>
    </location>
</feature>
<evidence type="ECO:0000256" key="1">
    <source>
        <dbReference type="ARBA" id="ARBA00009964"/>
    </source>
</evidence>
<dbReference type="PATRIC" id="fig|1178482.3.peg.4152"/>
<dbReference type="InterPro" id="IPR051839">
    <property type="entry name" value="RD_transcriptional_regulator"/>
</dbReference>
<evidence type="ECO:0000313" key="3">
    <source>
        <dbReference type="EMBL" id="ERL49192.1"/>
    </source>
</evidence>
<feature type="region of interest" description="Disordered" evidence="2">
    <location>
        <begin position="55"/>
        <end position="82"/>
    </location>
</feature>
<dbReference type="InterPro" id="IPR002514">
    <property type="entry name" value="Transposase_8"/>
</dbReference>
<name>W1N0S1_9GAMM</name>
<evidence type="ECO:0000313" key="4">
    <source>
        <dbReference type="Proteomes" id="UP000019113"/>
    </source>
</evidence>
<protein>
    <recommendedName>
        <fullName evidence="5">Transposase</fullName>
    </recommendedName>
</protein>
<dbReference type="SUPFAM" id="SSF46689">
    <property type="entry name" value="Homeodomain-like"/>
    <property type="match status" value="1"/>
</dbReference>
<sequence>LYRMRRGVMLLRTRRRYTPEFKQHVVQCSLESADSQAVIAARFDVPTSVLERWRREHVSTHEKDQKPLPNRGASKSLADLERENRQLRKQLARKELEVEILKKAEEYFAKGMK</sequence>
<gene>
    <name evidence="3" type="ORF">BJB45_21345</name>
</gene>
<accession>W1N0S1</accession>
<dbReference type="PANTHER" id="PTHR33215">
    <property type="entry name" value="PROTEIN DISTAL ANTENNA"/>
    <property type="match status" value="1"/>
</dbReference>
<dbReference type="GO" id="GO:0003677">
    <property type="term" value="F:DNA binding"/>
    <property type="evidence" value="ECO:0007669"/>
    <property type="project" value="InterPro"/>
</dbReference>
<keyword evidence="4" id="KW-1185">Reference proteome</keyword>
<dbReference type="AlphaFoldDB" id="W1N0S1"/>
<dbReference type="EMBL" id="AVBC01000057">
    <property type="protein sequence ID" value="ERL49192.1"/>
    <property type="molecule type" value="Genomic_DNA"/>
</dbReference>
<comment type="similarity">
    <text evidence="1">Belongs to the transposase 8 family.</text>
</comment>
<dbReference type="Gene3D" id="1.10.10.60">
    <property type="entry name" value="Homeodomain-like"/>
    <property type="match status" value="1"/>
</dbReference>
<dbReference type="PANTHER" id="PTHR33215:SF13">
    <property type="entry name" value="PROTEIN DISTAL ANTENNA"/>
    <property type="match status" value="1"/>
</dbReference>
<dbReference type="OrthoDB" id="291972at2"/>
<dbReference type="InterPro" id="IPR009057">
    <property type="entry name" value="Homeodomain-like_sf"/>
</dbReference>
<dbReference type="eggNOG" id="COG2963">
    <property type="taxonomic scope" value="Bacteria"/>
</dbReference>
<dbReference type="Proteomes" id="UP000019113">
    <property type="component" value="Unassembled WGS sequence"/>
</dbReference>